<organism evidence="1 2">
    <name type="scientific">Larkinella humicola</name>
    <dbReference type="NCBI Taxonomy" id="2607654"/>
    <lineage>
        <taxon>Bacteria</taxon>
        <taxon>Pseudomonadati</taxon>
        <taxon>Bacteroidota</taxon>
        <taxon>Cytophagia</taxon>
        <taxon>Cytophagales</taxon>
        <taxon>Spirosomataceae</taxon>
        <taxon>Larkinella</taxon>
    </lineage>
</organism>
<keyword evidence="2" id="KW-1185">Reference proteome</keyword>
<evidence type="ECO:0000313" key="2">
    <source>
        <dbReference type="Proteomes" id="UP000326344"/>
    </source>
</evidence>
<evidence type="ECO:0000313" key="1">
    <source>
        <dbReference type="EMBL" id="KAA9341074.1"/>
    </source>
</evidence>
<accession>A0A5N1J5K1</accession>
<dbReference type="RefSeq" id="WP_150881640.1">
    <property type="nucleotide sequence ID" value="NZ_VTWS01000014.1"/>
</dbReference>
<protein>
    <submittedName>
        <fullName evidence="1">Uncharacterized protein</fullName>
    </submittedName>
</protein>
<name>A0A5N1J5K1_9BACT</name>
<dbReference type="AlphaFoldDB" id="A0A5N1J5K1"/>
<gene>
    <name evidence="1" type="ORF">F0P93_30780</name>
</gene>
<reference evidence="1 2" key="1">
    <citation type="submission" date="2019-09" db="EMBL/GenBank/DDBJ databases">
        <title>Genome Sequence of Larkinella sp MA1.</title>
        <authorList>
            <person name="Srinivasan S."/>
        </authorList>
    </citation>
    <scope>NUCLEOTIDE SEQUENCE [LARGE SCALE GENOMIC DNA]</scope>
    <source>
        <strain evidence="1 2">MA1</strain>
    </source>
</reference>
<dbReference type="EMBL" id="VTWS01000014">
    <property type="protein sequence ID" value="KAA9341074.1"/>
    <property type="molecule type" value="Genomic_DNA"/>
</dbReference>
<comment type="caution">
    <text evidence="1">The sequence shown here is derived from an EMBL/GenBank/DDBJ whole genome shotgun (WGS) entry which is preliminary data.</text>
</comment>
<sequence>MSEDWADFEPRNWLESAFTLDVIADVRDRSAAAREGTLQAGPLQSVTIWLEFAPGSFPEPATRSRVFRKIPNEKKGSVRFL</sequence>
<proteinExistence type="predicted"/>
<dbReference type="Proteomes" id="UP000326344">
    <property type="component" value="Unassembled WGS sequence"/>
</dbReference>